<keyword evidence="6 11" id="KW-0812">Transmembrane</keyword>
<dbReference type="CDD" id="cd06261">
    <property type="entry name" value="TM_PBP2"/>
    <property type="match status" value="1"/>
</dbReference>
<protein>
    <submittedName>
        <fullName evidence="15">Oligopeptide/dipeptide ABC transporter ATP-binding protein</fullName>
    </submittedName>
</protein>
<organism evidence="15 16">
    <name type="scientific">Actinocrispum wychmicini</name>
    <dbReference type="NCBI Taxonomy" id="1213861"/>
    <lineage>
        <taxon>Bacteria</taxon>
        <taxon>Bacillati</taxon>
        <taxon>Actinomycetota</taxon>
        <taxon>Actinomycetes</taxon>
        <taxon>Pseudonocardiales</taxon>
        <taxon>Pseudonocardiaceae</taxon>
        <taxon>Actinocrispum</taxon>
    </lineage>
</organism>
<dbReference type="GO" id="GO:0015833">
    <property type="term" value="P:peptide transport"/>
    <property type="evidence" value="ECO:0007669"/>
    <property type="project" value="InterPro"/>
</dbReference>
<feature type="transmembrane region" description="Helical" evidence="11">
    <location>
        <begin position="242"/>
        <end position="266"/>
    </location>
</feature>
<dbReference type="InterPro" id="IPR035906">
    <property type="entry name" value="MetI-like_sf"/>
</dbReference>
<dbReference type="CDD" id="cd03257">
    <property type="entry name" value="ABC_NikE_OppD_transporters"/>
    <property type="match status" value="1"/>
</dbReference>
<dbReference type="GO" id="GO:0055085">
    <property type="term" value="P:transmembrane transport"/>
    <property type="evidence" value="ECO:0007669"/>
    <property type="project" value="InterPro"/>
</dbReference>
<dbReference type="AlphaFoldDB" id="A0A4R2J8S5"/>
<feature type="transmembrane region" description="Helical" evidence="11">
    <location>
        <begin position="84"/>
        <end position="106"/>
    </location>
</feature>
<gene>
    <name evidence="15" type="ORF">EV192_109142</name>
</gene>
<dbReference type="GO" id="GO:0005524">
    <property type="term" value="F:ATP binding"/>
    <property type="evidence" value="ECO:0007669"/>
    <property type="project" value="UniProtKB-KW"/>
</dbReference>
<proteinExistence type="inferred from homology"/>
<dbReference type="Pfam" id="PF08352">
    <property type="entry name" value="oligo_HPY"/>
    <property type="match status" value="1"/>
</dbReference>
<dbReference type="PROSITE" id="PS00211">
    <property type="entry name" value="ABC_TRANSPORTER_1"/>
    <property type="match status" value="1"/>
</dbReference>
<evidence type="ECO:0000256" key="7">
    <source>
        <dbReference type="ARBA" id="ARBA00022741"/>
    </source>
</evidence>
<dbReference type="RefSeq" id="WP_132123155.1">
    <property type="nucleotide sequence ID" value="NZ_SLWS01000009.1"/>
</dbReference>
<keyword evidence="5" id="KW-1003">Cell membrane</keyword>
<keyword evidence="7" id="KW-0547">Nucleotide-binding</keyword>
<comment type="subcellular location">
    <subcellularLocation>
        <location evidence="11">Cell membrane</location>
        <topology evidence="11">Multi-pass membrane protein</topology>
    </subcellularLocation>
    <subcellularLocation>
        <location evidence="2">Cell membrane</location>
        <topology evidence="2">Peripheral membrane protein</topology>
    </subcellularLocation>
    <subcellularLocation>
        <location evidence="1">Membrane</location>
        <topology evidence="1">Multi-pass membrane protein</topology>
    </subcellularLocation>
</comment>
<dbReference type="InterPro" id="IPR050388">
    <property type="entry name" value="ABC_Ni/Peptide_Import"/>
</dbReference>
<evidence type="ECO:0000256" key="8">
    <source>
        <dbReference type="ARBA" id="ARBA00022840"/>
    </source>
</evidence>
<evidence type="ECO:0000256" key="4">
    <source>
        <dbReference type="ARBA" id="ARBA00022448"/>
    </source>
</evidence>
<dbReference type="Proteomes" id="UP000295680">
    <property type="component" value="Unassembled WGS sequence"/>
</dbReference>
<dbReference type="InterPro" id="IPR003593">
    <property type="entry name" value="AAA+_ATPase"/>
</dbReference>
<dbReference type="InterPro" id="IPR003439">
    <property type="entry name" value="ABC_transporter-like_ATP-bd"/>
</dbReference>
<dbReference type="PANTHER" id="PTHR43297">
    <property type="entry name" value="OLIGOPEPTIDE TRANSPORT ATP-BINDING PROTEIN APPD"/>
    <property type="match status" value="1"/>
</dbReference>
<evidence type="ECO:0000259" key="13">
    <source>
        <dbReference type="PROSITE" id="PS50893"/>
    </source>
</evidence>
<dbReference type="Pfam" id="PF00528">
    <property type="entry name" value="BPD_transp_1"/>
    <property type="match status" value="1"/>
</dbReference>
<dbReference type="EMBL" id="SLWS01000009">
    <property type="protein sequence ID" value="TCO54162.1"/>
    <property type="molecule type" value="Genomic_DNA"/>
</dbReference>
<dbReference type="Pfam" id="PF00005">
    <property type="entry name" value="ABC_tran"/>
    <property type="match status" value="1"/>
</dbReference>
<dbReference type="GO" id="GO:0016887">
    <property type="term" value="F:ATP hydrolysis activity"/>
    <property type="evidence" value="ECO:0007669"/>
    <property type="project" value="InterPro"/>
</dbReference>
<evidence type="ECO:0000256" key="11">
    <source>
        <dbReference type="RuleBase" id="RU363032"/>
    </source>
</evidence>
<evidence type="ECO:0000256" key="1">
    <source>
        <dbReference type="ARBA" id="ARBA00004141"/>
    </source>
</evidence>
<comment type="caution">
    <text evidence="15">The sequence shown here is derived from an EMBL/GenBank/DDBJ whole genome shotgun (WGS) entry which is preliminary data.</text>
</comment>
<keyword evidence="16" id="KW-1185">Reference proteome</keyword>
<feature type="region of interest" description="Disordered" evidence="12">
    <location>
        <begin position="277"/>
        <end position="300"/>
    </location>
</feature>
<keyword evidence="4 11" id="KW-0813">Transport</keyword>
<feature type="transmembrane region" description="Helical" evidence="11">
    <location>
        <begin position="199"/>
        <end position="222"/>
    </location>
</feature>
<dbReference type="PROSITE" id="PS50928">
    <property type="entry name" value="ABC_TM1"/>
    <property type="match status" value="1"/>
</dbReference>
<dbReference type="InterPro" id="IPR000515">
    <property type="entry name" value="MetI-like"/>
</dbReference>
<keyword evidence="10 11" id="KW-0472">Membrane</keyword>
<dbReference type="NCBIfam" id="TIGR01727">
    <property type="entry name" value="oligo_HPY"/>
    <property type="match status" value="1"/>
</dbReference>
<feature type="transmembrane region" description="Helical" evidence="11">
    <location>
        <begin position="21"/>
        <end position="39"/>
    </location>
</feature>
<dbReference type="Gene3D" id="3.40.50.300">
    <property type="entry name" value="P-loop containing nucleotide triphosphate hydrolases"/>
    <property type="match status" value="1"/>
</dbReference>
<evidence type="ECO:0000256" key="5">
    <source>
        <dbReference type="ARBA" id="ARBA00022475"/>
    </source>
</evidence>
<dbReference type="InterPro" id="IPR027417">
    <property type="entry name" value="P-loop_NTPase"/>
</dbReference>
<dbReference type="Gene3D" id="1.10.3720.10">
    <property type="entry name" value="MetI-like"/>
    <property type="match status" value="1"/>
</dbReference>
<keyword evidence="8 15" id="KW-0067">ATP-binding</keyword>
<evidence type="ECO:0000259" key="14">
    <source>
        <dbReference type="PROSITE" id="PS50928"/>
    </source>
</evidence>
<dbReference type="FunFam" id="3.40.50.300:FF:000016">
    <property type="entry name" value="Oligopeptide ABC transporter ATP-binding component"/>
    <property type="match status" value="1"/>
</dbReference>
<comment type="similarity">
    <text evidence="3">Belongs to the ABC transporter superfamily.</text>
</comment>
<evidence type="ECO:0000256" key="3">
    <source>
        <dbReference type="ARBA" id="ARBA00005417"/>
    </source>
</evidence>
<dbReference type="PANTHER" id="PTHR43297:SF2">
    <property type="entry name" value="DIPEPTIDE TRANSPORT ATP-BINDING PROTEIN DPPD"/>
    <property type="match status" value="1"/>
</dbReference>
<evidence type="ECO:0000313" key="15">
    <source>
        <dbReference type="EMBL" id="TCO54162.1"/>
    </source>
</evidence>
<evidence type="ECO:0000256" key="12">
    <source>
        <dbReference type="SAM" id="MobiDB-lite"/>
    </source>
</evidence>
<feature type="domain" description="ABC transmembrane type-1" evidence="14">
    <location>
        <begin position="78"/>
        <end position="267"/>
    </location>
</feature>
<dbReference type="PROSITE" id="PS50893">
    <property type="entry name" value="ABC_TRANSPORTER_2"/>
    <property type="match status" value="1"/>
</dbReference>
<feature type="transmembrane region" description="Helical" evidence="11">
    <location>
        <begin position="159"/>
        <end position="178"/>
    </location>
</feature>
<dbReference type="GO" id="GO:0005886">
    <property type="term" value="C:plasma membrane"/>
    <property type="evidence" value="ECO:0007669"/>
    <property type="project" value="UniProtKB-SubCell"/>
</dbReference>
<dbReference type="SMART" id="SM00382">
    <property type="entry name" value="AAA"/>
    <property type="match status" value="1"/>
</dbReference>
<dbReference type="InterPro" id="IPR017871">
    <property type="entry name" value="ABC_transporter-like_CS"/>
</dbReference>
<comment type="similarity">
    <text evidence="11">Belongs to the binding-protein-dependent transport system permease family.</text>
</comment>
<name>A0A4R2J8S5_9PSEU</name>
<sequence length="624" mass="66004">MVSRRGAVWLPVFRSPVGASAAILLVVVLITAIVAPILWSDQAAAVDTAAIQRAPSAKHLLGTDGLGRDILYRLLVATRLTVELAVLATLVGTALGIALGTAPSVLGRRAGTVVTAIVNIAVAFPGLLLILFFAVVFGVTTQGAVLALAVAMAPFYARLTQTLAAAVAGKDFVAAALASGVSRIRILTRHILPNIGEQLVVNAMIGVGGTLLTFAGLSFLGIGIQPPDYDWGRILNEGVASIYVNPAAALGPAMLVVLAGLSFNLFGEAAAQVISGERTSSRRGVGRPSPTARDDEHDDTVEPILHVRDLRVSHPVRGGWTSPVRGVSFSLRRGEAAAIVGESGSGKSQTALAIAQLIERPGLVTAEALTFGGLPLAQAPGRVLGTSLAMVFQDPMTSMNPTMKVGRQLAEVAEHHQGMSRTRALAKAVDRLQSVRIPSAARRAHQYPHEFSGGMRQRAMIAMGLMGTPKLIIADEPTTALDVTVQSQVLRLLADVRETAATAVLLISHDIAVVRRFCDRVLVMYAGRIVEDIRVRDLVTEASHPYTRALLASVPDMSTDRTQPLASIPGRPPHPDELPPGCAFAPRCPAADERCRTDDPALVHLGERHRVACWHPRTLERTGE</sequence>
<dbReference type="SUPFAM" id="SSF52540">
    <property type="entry name" value="P-loop containing nucleoside triphosphate hydrolases"/>
    <property type="match status" value="1"/>
</dbReference>
<evidence type="ECO:0000256" key="6">
    <source>
        <dbReference type="ARBA" id="ARBA00022692"/>
    </source>
</evidence>
<evidence type="ECO:0000256" key="10">
    <source>
        <dbReference type="ARBA" id="ARBA00023136"/>
    </source>
</evidence>
<dbReference type="OrthoDB" id="3327300at2"/>
<keyword evidence="9 11" id="KW-1133">Transmembrane helix</keyword>
<feature type="domain" description="ABC transporter" evidence="13">
    <location>
        <begin position="305"/>
        <end position="551"/>
    </location>
</feature>
<dbReference type="SUPFAM" id="SSF161098">
    <property type="entry name" value="MetI-like"/>
    <property type="match status" value="1"/>
</dbReference>
<dbReference type="InterPro" id="IPR013563">
    <property type="entry name" value="Oligopep_ABC_C"/>
</dbReference>
<reference evidence="15 16" key="1">
    <citation type="submission" date="2019-03" db="EMBL/GenBank/DDBJ databases">
        <title>Genomic Encyclopedia of Type Strains, Phase IV (KMG-IV): sequencing the most valuable type-strain genomes for metagenomic binning, comparative biology and taxonomic classification.</title>
        <authorList>
            <person name="Goeker M."/>
        </authorList>
    </citation>
    <scope>NUCLEOTIDE SEQUENCE [LARGE SCALE GENOMIC DNA]</scope>
    <source>
        <strain evidence="15 16">DSM 45934</strain>
    </source>
</reference>
<evidence type="ECO:0000313" key="16">
    <source>
        <dbReference type="Proteomes" id="UP000295680"/>
    </source>
</evidence>
<accession>A0A4R2J8S5</accession>
<evidence type="ECO:0000256" key="2">
    <source>
        <dbReference type="ARBA" id="ARBA00004202"/>
    </source>
</evidence>
<evidence type="ECO:0000256" key="9">
    <source>
        <dbReference type="ARBA" id="ARBA00022989"/>
    </source>
</evidence>
<feature type="transmembrane region" description="Helical" evidence="11">
    <location>
        <begin position="113"/>
        <end position="139"/>
    </location>
</feature>